<sequence length="338" mass="39332">MIIFSSAVAGSDRIKLEKQTVKLAAKKNKKIEIINLIDEMVKVANKTNPYINSKNLPNLDIENVKTLKDSALKEVRSYIDKNPKNDYIIDGHLSFWWRGGPLGLINSKDMKLLNPDFFISVVNDPKTVTNTLKDKKSWEDKTVEEYEIALWSEAEIYTADLISSSIGKKNYIIGSKEDPITLLELIYRKDKPKAYISFSIEHRESGYEKLNSFIKKMKKYLIVFNPLAVDINAYKAAEENERLKELIFNQTVRRDFHFIDQTDITIVYLSDLVYSSGVDGERMHAHFTGKRVLLYFPFKNYSPFTPYFVDNMYKDEKELLNEIKLMAKKYTENQKSRK</sequence>
<proteinExistence type="predicted"/>
<dbReference type="EMBL" id="GG730059">
    <property type="protein sequence ID" value="EEZ92671.1"/>
    <property type="molecule type" value="Genomic_DNA"/>
</dbReference>
<dbReference type="Proteomes" id="UP000009375">
    <property type="component" value="Unassembled WGS sequence"/>
</dbReference>
<reference evidence="1 2" key="1">
    <citation type="journal article" date="2010" name="Proc. Natl. Acad. Sci. U.S.A.">
        <title>Enigmatic, ultrasmall, uncultivated Archaea.</title>
        <authorList>
            <person name="Baker B.J."/>
            <person name="Comolli L.R."/>
            <person name="Dick G.J."/>
            <person name="Hauser L.J."/>
            <person name="Hyatt D."/>
            <person name="Dill B.D."/>
            <person name="Land M.L."/>
            <person name="Verberkmoes N.C."/>
            <person name="Hettich R.L."/>
            <person name="Banfield J.F."/>
        </authorList>
    </citation>
    <scope>NUCLEOTIDE SEQUENCE [LARGE SCALE GENOMIC DNA]</scope>
</reference>
<accession>D2EG46</accession>
<dbReference type="Gene3D" id="3.40.50.300">
    <property type="entry name" value="P-loop containing nucleotide triphosphate hydrolases"/>
    <property type="match status" value="1"/>
</dbReference>
<protein>
    <submittedName>
        <fullName evidence="1">Uncharacterized protein</fullName>
    </submittedName>
</protein>
<name>D2EG46_PARA4</name>
<dbReference type="Gene3D" id="3.40.50.450">
    <property type="match status" value="1"/>
</dbReference>
<dbReference type="InterPro" id="IPR027417">
    <property type="entry name" value="P-loop_NTPase"/>
</dbReference>
<evidence type="ECO:0000313" key="1">
    <source>
        <dbReference type="EMBL" id="EEZ92671.1"/>
    </source>
</evidence>
<gene>
    <name evidence="1" type="ORF">BJBARM4_0730</name>
</gene>
<dbReference type="Pfam" id="PF13207">
    <property type="entry name" value="AAA_17"/>
    <property type="match status" value="1"/>
</dbReference>
<organism evidence="1 2">
    <name type="scientific">Candidatus Parvarchaeum acidiphilum ARMAN-4</name>
    <dbReference type="NCBI Taxonomy" id="662760"/>
    <lineage>
        <taxon>Archaea</taxon>
        <taxon>Candidatus Parvarchaeota</taxon>
        <taxon>Candidatus Parvarchaeum</taxon>
    </lineage>
</organism>
<evidence type="ECO:0000313" key="2">
    <source>
        <dbReference type="Proteomes" id="UP000009375"/>
    </source>
</evidence>
<dbReference type="AlphaFoldDB" id="D2EG46"/>